<dbReference type="PANTHER" id="PTHR11712:SF336">
    <property type="entry name" value="3-OXOACYL-[ACYL-CARRIER-PROTEIN] SYNTHASE, MITOCHONDRIAL"/>
    <property type="match status" value="1"/>
</dbReference>
<dbReference type="Gene3D" id="3.40.47.10">
    <property type="match status" value="1"/>
</dbReference>
<protein>
    <submittedName>
        <fullName evidence="5">Beta-ketoacyl-[acyl-carrier-protein] synthase family protein</fullName>
    </submittedName>
</protein>
<dbReference type="InterPro" id="IPR000794">
    <property type="entry name" value="Beta-ketoacyl_synthase"/>
</dbReference>
<dbReference type="InterPro" id="IPR014030">
    <property type="entry name" value="Ketoacyl_synth_N"/>
</dbReference>
<gene>
    <name evidence="5" type="ORF">ACFP3R_12595</name>
</gene>
<dbReference type="Pfam" id="PF00109">
    <property type="entry name" value="ketoacyl-synt"/>
    <property type="match status" value="1"/>
</dbReference>
<dbReference type="Proteomes" id="UP001596220">
    <property type="component" value="Unassembled WGS sequence"/>
</dbReference>
<organism evidence="5 6">
    <name type="scientific">Saccharothrix lopnurensis</name>
    <dbReference type="NCBI Taxonomy" id="1670621"/>
    <lineage>
        <taxon>Bacteria</taxon>
        <taxon>Bacillati</taxon>
        <taxon>Actinomycetota</taxon>
        <taxon>Actinomycetes</taxon>
        <taxon>Pseudonocardiales</taxon>
        <taxon>Pseudonocardiaceae</taxon>
        <taxon>Saccharothrix</taxon>
    </lineage>
</organism>
<dbReference type="SUPFAM" id="SSF53901">
    <property type="entry name" value="Thiolase-like"/>
    <property type="match status" value="2"/>
</dbReference>
<comment type="caution">
    <text evidence="5">The sequence shown here is derived from an EMBL/GenBank/DDBJ whole genome shotgun (WGS) entry which is preliminary data.</text>
</comment>
<sequence length="398" mass="40559">MTDDDTRVVITGIGAVSCLGTGADALWKGLLAGGGEPVPVPEPHLNMGATRMYLVPEADLPAEPTAFAHVRLGDGPRFGVAAARQAIADAGLSADAVRDLPVVMGVEMGNASRQEQERAAHGRIGRWTPLTVTSAVVGAAIGSRAGNVSVGNACSAGGYALTIALDMIRGGEAEAVLVGGAEAFTRVGMGGFDRLGAADPLRCRPFDRGRRGTMFGDGAAMVVLESAAHAARRGARTYAELAGGAWSCDAHHPTAPDPSGAQITRCMGEALAESGLRPEDVGCVLPHGTGTPLNDVVESGALRAVFGDACDRLPLLSLKAMIGHTAGAAAVFACVAGVLSLQHGQVPGNPPIDQDPECAVWVPQGEPVPLERPAVLVNAYAFGGNNASFVLTRGGNDR</sequence>
<dbReference type="Pfam" id="PF02801">
    <property type="entry name" value="Ketoacyl-synt_C"/>
    <property type="match status" value="1"/>
</dbReference>
<evidence type="ECO:0000256" key="3">
    <source>
        <dbReference type="RuleBase" id="RU003694"/>
    </source>
</evidence>
<reference evidence="6" key="1">
    <citation type="journal article" date="2019" name="Int. J. Syst. Evol. Microbiol.">
        <title>The Global Catalogue of Microorganisms (GCM) 10K type strain sequencing project: providing services to taxonomists for standard genome sequencing and annotation.</title>
        <authorList>
            <consortium name="The Broad Institute Genomics Platform"/>
            <consortium name="The Broad Institute Genome Sequencing Center for Infectious Disease"/>
            <person name="Wu L."/>
            <person name="Ma J."/>
        </authorList>
    </citation>
    <scope>NUCLEOTIDE SEQUENCE [LARGE SCALE GENOMIC DNA]</scope>
    <source>
        <strain evidence="6">CGMCC 4.7246</strain>
    </source>
</reference>
<comment type="similarity">
    <text evidence="1 3">Belongs to the thiolase-like superfamily. Beta-ketoacyl-ACP synthases family.</text>
</comment>
<feature type="domain" description="Ketosynthase family 3 (KS3)" evidence="4">
    <location>
        <begin position="5"/>
        <end position="393"/>
    </location>
</feature>
<accession>A0ABW1P3I9</accession>
<keyword evidence="2 3" id="KW-0808">Transferase</keyword>
<dbReference type="SMART" id="SM00825">
    <property type="entry name" value="PKS_KS"/>
    <property type="match status" value="1"/>
</dbReference>
<dbReference type="RefSeq" id="WP_380635748.1">
    <property type="nucleotide sequence ID" value="NZ_JBHSQO010000010.1"/>
</dbReference>
<dbReference type="PANTHER" id="PTHR11712">
    <property type="entry name" value="POLYKETIDE SYNTHASE-RELATED"/>
    <property type="match status" value="1"/>
</dbReference>
<evidence type="ECO:0000256" key="2">
    <source>
        <dbReference type="ARBA" id="ARBA00022679"/>
    </source>
</evidence>
<dbReference type="EMBL" id="JBHSQO010000010">
    <property type="protein sequence ID" value="MFC6090113.1"/>
    <property type="molecule type" value="Genomic_DNA"/>
</dbReference>
<dbReference type="InterPro" id="IPR020841">
    <property type="entry name" value="PKS_Beta-ketoAc_synthase_dom"/>
</dbReference>
<evidence type="ECO:0000259" key="4">
    <source>
        <dbReference type="PROSITE" id="PS52004"/>
    </source>
</evidence>
<name>A0ABW1P3I9_9PSEU</name>
<keyword evidence="6" id="KW-1185">Reference proteome</keyword>
<proteinExistence type="inferred from homology"/>
<evidence type="ECO:0000313" key="6">
    <source>
        <dbReference type="Proteomes" id="UP001596220"/>
    </source>
</evidence>
<dbReference type="PROSITE" id="PS52004">
    <property type="entry name" value="KS3_2"/>
    <property type="match status" value="1"/>
</dbReference>
<dbReference type="InterPro" id="IPR016039">
    <property type="entry name" value="Thiolase-like"/>
</dbReference>
<dbReference type="InterPro" id="IPR014031">
    <property type="entry name" value="Ketoacyl_synth_C"/>
</dbReference>
<dbReference type="CDD" id="cd00834">
    <property type="entry name" value="KAS_I_II"/>
    <property type="match status" value="1"/>
</dbReference>
<dbReference type="PROSITE" id="PS51257">
    <property type="entry name" value="PROKAR_LIPOPROTEIN"/>
    <property type="match status" value="1"/>
</dbReference>
<evidence type="ECO:0000313" key="5">
    <source>
        <dbReference type="EMBL" id="MFC6090113.1"/>
    </source>
</evidence>
<evidence type="ECO:0000256" key="1">
    <source>
        <dbReference type="ARBA" id="ARBA00008467"/>
    </source>
</evidence>